<dbReference type="AlphaFoldDB" id="A0A841D6B9"/>
<dbReference type="Proteomes" id="UP000562352">
    <property type="component" value="Unassembled WGS sequence"/>
</dbReference>
<dbReference type="EMBL" id="JACHJJ010000006">
    <property type="protein sequence ID" value="MBB5962996.1"/>
    <property type="molecule type" value="Genomic_DNA"/>
</dbReference>
<name>A0A841D6B9_PLAVE</name>
<accession>A0A841D6B9</accession>
<proteinExistence type="predicted"/>
<evidence type="ECO:0000313" key="1">
    <source>
        <dbReference type="EMBL" id="MBB5962996.1"/>
    </source>
</evidence>
<evidence type="ECO:0000313" key="2">
    <source>
        <dbReference type="Proteomes" id="UP000562352"/>
    </source>
</evidence>
<keyword evidence="2" id="KW-1185">Reference proteome</keyword>
<reference evidence="1 2" key="1">
    <citation type="submission" date="2020-08" db="EMBL/GenBank/DDBJ databases">
        <title>Genomic Encyclopedia of Type Strains, Phase III (KMG-III): the genomes of soil and plant-associated and newly described type strains.</title>
        <authorList>
            <person name="Whitman W."/>
        </authorList>
    </citation>
    <scope>NUCLEOTIDE SEQUENCE [LARGE SCALE GENOMIC DNA]</scope>
    <source>
        <strain evidence="1 2">CECT 3303</strain>
    </source>
</reference>
<comment type="caution">
    <text evidence="1">The sequence shown here is derived from an EMBL/GenBank/DDBJ whole genome shotgun (WGS) entry which is preliminary data.</text>
</comment>
<gene>
    <name evidence="1" type="ORF">FHS22_002270</name>
</gene>
<dbReference type="RefSeq" id="WP_221473524.1">
    <property type="nucleotide sequence ID" value="NZ_BAAAWZ010000001.1"/>
</dbReference>
<dbReference type="Pfam" id="PF19760">
    <property type="entry name" value="DUF6247"/>
    <property type="match status" value="1"/>
</dbReference>
<dbReference type="InterPro" id="IPR046214">
    <property type="entry name" value="DUF6247"/>
</dbReference>
<sequence>MSSAYEEVPLSELLDQLEHDGAVVGFTAGLLAGLVRPGDIGTGQEALREALPWVSFLPDDDAEAFLRELVDVTREATASDDLAPVAVLLAQWHHTAEVYADPALHALIIHEPEGDFGATPLPETTE</sequence>
<organism evidence="1 2">
    <name type="scientific">Planomonospora venezuelensis</name>
    <dbReference type="NCBI Taxonomy" id="1999"/>
    <lineage>
        <taxon>Bacteria</taxon>
        <taxon>Bacillati</taxon>
        <taxon>Actinomycetota</taxon>
        <taxon>Actinomycetes</taxon>
        <taxon>Streptosporangiales</taxon>
        <taxon>Streptosporangiaceae</taxon>
        <taxon>Planomonospora</taxon>
    </lineage>
</organism>
<protein>
    <submittedName>
        <fullName evidence="1">Uncharacterized protein</fullName>
    </submittedName>
</protein>